<evidence type="ECO:0000313" key="6">
    <source>
        <dbReference type="EMBL" id="EKF54574.1"/>
    </source>
</evidence>
<dbReference type="PANTHER" id="PTHR43701:SF12">
    <property type="entry name" value="MEMBRANE TRANSPORTER PROTEIN YTNM-RELATED"/>
    <property type="match status" value="1"/>
</dbReference>
<dbReference type="STRING" id="555500.I215_12008"/>
<dbReference type="PANTHER" id="PTHR43701">
    <property type="entry name" value="MEMBRANE TRANSPORTER PROTEIN MJ0441-RELATED"/>
    <property type="match status" value="1"/>
</dbReference>
<evidence type="ECO:0000256" key="5">
    <source>
        <dbReference type="RuleBase" id="RU363041"/>
    </source>
</evidence>
<keyword evidence="7" id="KW-1185">Reference proteome</keyword>
<dbReference type="Proteomes" id="UP000007364">
    <property type="component" value="Unassembled WGS sequence"/>
</dbReference>
<dbReference type="OrthoDB" id="45564at2"/>
<keyword evidence="2 5" id="KW-0812">Transmembrane</keyword>
<comment type="subcellular location">
    <subcellularLocation>
        <location evidence="5">Cell membrane</location>
        <topology evidence="5">Multi-pass membrane protein</topology>
    </subcellularLocation>
    <subcellularLocation>
        <location evidence="1">Membrane</location>
        <topology evidence="1">Multi-pass membrane protein</topology>
    </subcellularLocation>
</comment>
<keyword evidence="5" id="KW-1003">Cell membrane</keyword>
<keyword evidence="4 5" id="KW-0472">Membrane</keyword>
<comment type="similarity">
    <text evidence="5">Belongs to the 4-toluene sulfonate uptake permease (TSUP) (TC 2.A.102) family.</text>
</comment>
<dbReference type="EMBL" id="AMSG01000019">
    <property type="protein sequence ID" value="EKF54574.1"/>
    <property type="molecule type" value="Genomic_DNA"/>
</dbReference>
<organism evidence="6 7">
    <name type="scientific">Galbibacter marinus</name>
    <dbReference type="NCBI Taxonomy" id="555500"/>
    <lineage>
        <taxon>Bacteria</taxon>
        <taxon>Pseudomonadati</taxon>
        <taxon>Bacteroidota</taxon>
        <taxon>Flavobacteriia</taxon>
        <taxon>Flavobacteriales</taxon>
        <taxon>Flavobacteriaceae</taxon>
        <taxon>Galbibacter</taxon>
    </lineage>
</organism>
<dbReference type="InterPro" id="IPR002781">
    <property type="entry name" value="TM_pro_TauE-like"/>
</dbReference>
<dbReference type="RefSeq" id="WP_008992240.1">
    <property type="nucleotide sequence ID" value="NZ_AMSG01000019.1"/>
</dbReference>
<dbReference type="InterPro" id="IPR051598">
    <property type="entry name" value="TSUP/Inactive_protease-like"/>
</dbReference>
<evidence type="ECO:0000256" key="3">
    <source>
        <dbReference type="ARBA" id="ARBA00022989"/>
    </source>
</evidence>
<evidence type="ECO:0000256" key="1">
    <source>
        <dbReference type="ARBA" id="ARBA00004141"/>
    </source>
</evidence>
<dbReference type="AlphaFoldDB" id="K2PSN4"/>
<evidence type="ECO:0000256" key="2">
    <source>
        <dbReference type="ARBA" id="ARBA00022692"/>
    </source>
</evidence>
<feature type="transmembrane region" description="Helical" evidence="5">
    <location>
        <begin position="21"/>
        <end position="40"/>
    </location>
</feature>
<feature type="transmembrane region" description="Helical" evidence="5">
    <location>
        <begin position="151"/>
        <end position="168"/>
    </location>
</feature>
<name>K2PSN4_9FLAO</name>
<protein>
    <recommendedName>
        <fullName evidence="5">Probable membrane transporter protein</fullName>
    </recommendedName>
</protein>
<accession>K2PSN4</accession>
<evidence type="ECO:0000256" key="4">
    <source>
        <dbReference type="ARBA" id="ARBA00023136"/>
    </source>
</evidence>
<gene>
    <name evidence="6" type="ORF">I215_12008</name>
</gene>
<sequence length="297" mass="31914">MTSIQLLKHNIQKISFKQIGWTILTLNLLLIVYFVFIIQQSDEFLFAFDNTFYTFIAIGFCAQLIDGALGMAYGASSSSLLLHFGVSPKIASASVHMAEVFTTGVSGLSHLKFKNIDKKLLIKLVIPGVIGAVVGAYLLSAVLDGGFIKPYISAYLLILGILILLKGIRNNFKKHKKVRKAGLLALVGGMFDALGGGGWGPIVTSNILNQGKDPRLTIGTVNTAEFFVTFFATGVFLFYVGVDSWQVVLGLIIGGVLAAPLGALVASKINKRLLMIVVSLVIILTSSLNIYHSFIGG</sequence>
<dbReference type="GO" id="GO:0005886">
    <property type="term" value="C:plasma membrane"/>
    <property type="evidence" value="ECO:0007669"/>
    <property type="project" value="UniProtKB-SubCell"/>
</dbReference>
<feature type="transmembrane region" description="Helical" evidence="5">
    <location>
        <begin position="120"/>
        <end position="139"/>
    </location>
</feature>
<feature type="transmembrane region" description="Helical" evidence="5">
    <location>
        <begin position="245"/>
        <end position="266"/>
    </location>
</feature>
<comment type="caution">
    <text evidence="6">The sequence shown here is derived from an EMBL/GenBank/DDBJ whole genome shotgun (WGS) entry which is preliminary data.</text>
</comment>
<feature type="transmembrane region" description="Helical" evidence="5">
    <location>
        <begin position="52"/>
        <end position="73"/>
    </location>
</feature>
<dbReference type="eggNOG" id="COG0730">
    <property type="taxonomic scope" value="Bacteria"/>
</dbReference>
<reference evidence="6 7" key="1">
    <citation type="journal article" date="2012" name="J. Bacteriol.">
        <title>Genome Sequence of Galbibacter marinum Type Strain ck-I2-15.</title>
        <authorList>
            <person name="Lai Q."/>
            <person name="Li C."/>
            <person name="Shao Z."/>
        </authorList>
    </citation>
    <scope>NUCLEOTIDE SEQUENCE [LARGE SCALE GENOMIC DNA]</scope>
    <source>
        <strain evidence="7">ck-I2-15</strain>
    </source>
</reference>
<feature type="transmembrane region" description="Helical" evidence="5">
    <location>
        <begin position="216"/>
        <end position="239"/>
    </location>
</feature>
<feature type="transmembrane region" description="Helical" evidence="5">
    <location>
        <begin position="273"/>
        <end position="294"/>
    </location>
</feature>
<proteinExistence type="inferred from homology"/>
<dbReference type="Pfam" id="PF01925">
    <property type="entry name" value="TauE"/>
    <property type="match status" value="1"/>
</dbReference>
<dbReference type="PATRIC" id="fig|555500.3.peg.2472"/>
<keyword evidence="3 5" id="KW-1133">Transmembrane helix</keyword>
<evidence type="ECO:0000313" key="7">
    <source>
        <dbReference type="Proteomes" id="UP000007364"/>
    </source>
</evidence>